<evidence type="ECO:0000256" key="7">
    <source>
        <dbReference type="SAM" id="MobiDB-lite"/>
    </source>
</evidence>
<feature type="region of interest" description="Disordered" evidence="7">
    <location>
        <begin position="828"/>
        <end position="872"/>
    </location>
</feature>
<dbReference type="Proteomes" id="UP001176517">
    <property type="component" value="Unassembled WGS sequence"/>
</dbReference>
<dbReference type="PRINTS" id="PR00704">
    <property type="entry name" value="CALPAIN"/>
</dbReference>
<name>A0AAN6GNK3_9BASI</name>
<dbReference type="InterPro" id="IPR038765">
    <property type="entry name" value="Papain-like_cys_pep_sf"/>
</dbReference>
<keyword evidence="4 6" id="KW-0788">Thiol protease</keyword>
<dbReference type="InterPro" id="IPR051297">
    <property type="entry name" value="PalB/RIM13"/>
</dbReference>
<comment type="caution">
    <text evidence="9">The sequence shown here is derived from an EMBL/GenBank/DDBJ whole genome shotgun (WGS) entry which is preliminary data.</text>
</comment>
<dbReference type="InterPro" id="IPR022682">
    <property type="entry name" value="Calpain_domain_III"/>
</dbReference>
<organism evidence="9 10">
    <name type="scientific">Tilletia horrida</name>
    <dbReference type="NCBI Taxonomy" id="155126"/>
    <lineage>
        <taxon>Eukaryota</taxon>
        <taxon>Fungi</taxon>
        <taxon>Dikarya</taxon>
        <taxon>Basidiomycota</taxon>
        <taxon>Ustilaginomycotina</taxon>
        <taxon>Exobasidiomycetes</taxon>
        <taxon>Tilletiales</taxon>
        <taxon>Tilletiaceae</taxon>
        <taxon>Tilletia</taxon>
    </lineage>
</organism>
<dbReference type="GO" id="GO:0004198">
    <property type="term" value="F:calcium-dependent cysteine-type endopeptidase activity"/>
    <property type="evidence" value="ECO:0007669"/>
    <property type="project" value="InterPro"/>
</dbReference>
<dbReference type="SUPFAM" id="SSF54001">
    <property type="entry name" value="Cysteine proteinases"/>
    <property type="match status" value="1"/>
</dbReference>
<evidence type="ECO:0000256" key="2">
    <source>
        <dbReference type="ARBA" id="ARBA00022670"/>
    </source>
</evidence>
<evidence type="ECO:0000313" key="9">
    <source>
        <dbReference type="EMBL" id="KAK0543258.1"/>
    </source>
</evidence>
<evidence type="ECO:0000313" key="10">
    <source>
        <dbReference type="Proteomes" id="UP001176517"/>
    </source>
</evidence>
<feature type="compositionally biased region" description="Low complexity" evidence="7">
    <location>
        <begin position="792"/>
        <end position="811"/>
    </location>
</feature>
<feature type="domain" description="Calpain catalytic" evidence="8">
    <location>
        <begin position="189"/>
        <end position="420"/>
    </location>
</feature>
<dbReference type="Pfam" id="PF00648">
    <property type="entry name" value="Peptidase_C2"/>
    <property type="match status" value="1"/>
</dbReference>
<dbReference type="SMART" id="SM00230">
    <property type="entry name" value="CysPc"/>
    <property type="match status" value="1"/>
</dbReference>
<dbReference type="EMBL" id="JAPDMZ010000382">
    <property type="protein sequence ID" value="KAK0543258.1"/>
    <property type="molecule type" value="Genomic_DNA"/>
</dbReference>
<dbReference type="AlphaFoldDB" id="A0AAN6GNK3"/>
<feature type="active site" evidence="5 6">
    <location>
        <position position="388"/>
    </location>
</feature>
<comment type="similarity">
    <text evidence="1">Belongs to the peptidase C2 family. PalB/RIM13 subfamily.</text>
</comment>
<gene>
    <name evidence="9" type="primary">RIM13_2</name>
    <name evidence="9" type="ORF">OC846_006481</name>
</gene>
<dbReference type="InterPro" id="IPR001300">
    <property type="entry name" value="Peptidase_C2_calpain_cat"/>
</dbReference>
<reference evidence="9" key="1">
    <citation type="journal article" date="2023" name="PhytoFront">
        <title>Draft Genome Resources of Seven Strains of Tilletia horrida, Causal Agent of Kernel Smut of Rice.</title>
        <authorList>
            <person name="Khanal S."/>
            <person name="Antony Babu S."/>
            <person name="Zhou X.G."/>
        </authorList>
    </citation>
    <scope>NUCLEOTIDE SEQUENCE</scope>
    <source>
        <strain evidence="9">TX6</strain>
    </source>
</reference>
<feature type="active site" evidence="5 6">
    <location>
        <position position="368"/>
    </location>
</feature>
<evidence type="ECO:0000256" key="6">
    <source>
        <dbReference type="PROSITE-ProRule" id="PRU00239"/>
    </source>
</evidence>
<feature type="active site" evidence="5 6">
    <location>
        <position position="198"/>
    </location>
</feature>
<evidence type="ECO:0000256" key="3">
    <source>
        <dbReference type="ARBA" id="ARBA00022801"/>
    </source>
</evidence>
<keyword evidence="2 6" id="KW-0645">Protease</keyword>
<dbReference type="Gene3D" id="1.20.58.80">
    <property type="entry name" value="Phosphotransferase system, lactose/cellobiose-type IIA subunit"/>
    <property type="match status" value="1"/>
</dbReference>
<accession>A0AAN6GNK3</accession>
<evidence type="ECO:0000256" key="4">
    <source>
        <dbReference type="ARBA" id="ARBA00022807"/>
    </source>
</evidence>
<dbReference type="InterPro" id="IPR036213">
    <property type="entry name" value="Calpain_III_sf"/>
</dbReference>
<dbReference type="Gene3D" id="2.60.120.380">
    <property type="match status" value="2"/>
</dbReference>
<keyword evidence="3 6" id="KW-0378">Hydrolase</keyword>
<sequence>MAAVVSTRDWSLKLQQAQDGANEAARLEFAQDYTAAFAAYIHTGETYLWLLRNLDKRPKLIGSSSSSSAAADDPDTLKARLRRAAGKVLERAELIKSRRREVVPPVRDPVDPGVQHVVLSKSSRVGERSYPLWEELPPQYTSSDHITSTHEQPELAPAHLDRLASFRPASQIKGSPCFIDHKAPLRGQDIVQDAVSDCSLVAALQVAAEYDSRWASKIATAAMHPRDGADRAAASKDGIYHVKLWFNGGARRVVIDDMLPCFPNGELIGASSNQGDQYWPALVEKAFLKVVIGGYNFPGSNSAADLYTLTGWLPDQVLLQQAGFRREQIWRSLHTAYTQGRCILTVGTGADADRHDSDRRWAWLSPAHNYAVLDLREEDGHRQVTVVNSWRQATTGHRQIHVLSWEDVCGHFDALHVNWRVSDFAYRESAHCSWSSRHERVDLSQNTQLQIIIHRGQQGAGAKDMTEAEDSLELWLHLNRHMSPNKENARVLIALHAFNHTEGRKFYRLTDHEQMGAFTDSDHVLRKIQVGPECKALTVIASRFGPDVESAFSLSVYASVPVTIQALPRAYPYHITTTGSWTGRSAGGNLSQPTFGFNPQYQLQIGKGATADTLKASILIMAETTRTIPLQIMLVHSDGGKRIHQVEESDVIMSSGAYTHAVAMAEQRANAASQDIASALAASTLTSQLSGGVAPGTYTLIVSAFAPGVEGDFLLSVESSLPVAQLRPIPPEGAGQFHRSLNARWSLKEQTAGGGPTSGTYYLNPTWRLVVPPGGATIQMRLRLDTEEIRNRPSSSRTRPSSPLPTGRRPSMNIAIFKTHDMTALRASEQDRRYSAEQEASSAKVRVSPTRELSLKTSSEVASSGPYADHLHGVTTGQRRLEAGEYIFAASTYAPGQEAAFVIHLWSDVGLDVIDPH</sequence>
<evidence type="ECO:0000256" key="1">
    <source>
        <dbReference type="ARBA" id="ARBA00010193"/>
    </source>
</evidence>
<dbReference type="GO" id="GO:0006508">
    <property type="term" value="P:proteolysis"/>
    <property type="evidence" value="ECO:0007669"/>
    <property type="project" value="UniProtKB-KW"/>
</dbReference>
<evidence type="ECO:0000259" key="8">
    <source>
        <dbReference type="PROSITE" id="PS50203"/>
    </source>
</evidence>
<dbReference type="InterPro" id="IPR022684">
    <property type="entry name" value="Calpain_cysteine_protease"/>
</dbReference>
<feature type="region of interest" description="Disordered" evidence="7">
    <location>
        <begin position="786"/>
        <end position="812"/>
    </location>
</feature>
<dbReference type="Pfam" id="PF01067">
    <property type="entry name" value="Calpain_III"/>
    <property type="match status" value="1"/>
</dbReference>
<keyword evidence="10" id="KW-1185">Reference proteome</keyword>
<dbReference type="PANTHER" id="PTHR46143:SF1">
    <property type="entry name" value="CALPAIN-7"/>
    <property type="match status" value="1"/>
</dbReference>
<proteinExistence type="inferred from homology"/>
<dbReference type="SUPFAM" id="SSF49758">
    <property type="entry name" value="Calpain large subunit, middle domain (domain III)"/>
    <property type="match status" value="3"/>
</dbReference>
<protein>
    <submittedName>
        <fullName evidence="9">Cysteine protease</fullName>
    </submittedName>
</protein>
<dbReference type="PANTHER" id="PTHR46143">
    <property type="entry name" value="CALPAIN-7"/>
    <property type="match status" value="1"/>
</dbReference>
<dbReference type="PROSITE" id="PS50203">
    <property type="entry name" value="CALPAIN_CAT"/>
    <property type="match status" value="1"/>
</dbReference>
<evidence type="ECO:0000256" key="5">
    <source>
        <dbReference type="PIRSR" id="PIRSR622684-1"/>
    </source>
</evidence>